<name>A0A9N8ZBG9_9GLOM</name>
<comment type="caution">
    <text evidence="1">The sequence shown here is derived from an EMBL/GenBank/DDBJ whole genome shotgun (WGS) entry which is preliminary data.</text>
</comment>
<accession>A0A9N8ZBG9</accession>
<reference evidence="1" key="1">
    <citation type="submission" date="2021-06" db="EMBL/GenBank/DDBJ databases">
        <authorList>
            <person name="Kallberg Y."/>
            <person name="Tangrot J."/>
            <person name="Rosling A."/>
        </authorList>
    </citation>
    <scope>NUCLEOTIDE SEQUENCE</scope>
    <source>
        <strain evidence="1">AZ414A</strain>
    </source>
</reference>
<protein>
    <submittedName>
        <fullName evidence="1">7629_t:CDS:1</fullName>
    </submittedName>
</protein>
<proteinExistence type="predicted"/>
<dbReference type="Proteomes" id="UP000789706">
    <property type="component" value="Unassembled WGS sequence"/>
</dbReference>
<evidence type="ECO:0000313" key="2">
    <source>
        <dbReference type="Proteomes" id="UP000789706"/>
    </source>
</evidence>
<dbReference type="EMBL" id="CAJVPK010000246">
    <property type="protein sequence ID" value="CAG8482292.1"/>
    <property type="molecule type" value="Genomic_DNA"/>
</dbReference>
<dbReference type="AlphaFoldDB" id="A0A9N8ZBG9"/>
<keyword evidence="2" id="KW-1185">Reference proteome</keyword>
<dbReference type="OrthoDB" id="5352132at2759"/>
<sequence length="67" mass="7639">MNQTKKTKEMRQGRIDEIDLLDHTGNLFGIGSPVLAFRQSLDTVRPDLQNLEKGSKNNHRDISTFLV</sequence>
<evidence type="ECO:0000313" key="1">
    <source>
        <dbReference type="EMBL" id="CAG8482292.1"/>
    </source>
</evidence>
<organism evidence="1 2">
    <name type="scientific">Diversispora eburnea</name>
    <dbReference type="NCBI Taxonomy" id="1213867"/>
    <lineage>
        <taxon>Eukaryota</taxon>
        <taxon>Fungi</taxon>
        <taxon>Fungi incertae sedis</taxon>
        <taxon>Mucoromycota</taxon>
        <taxon>Glomeromycotina</taxon>
        <taxon>Glomeromycetes</taxon>
        <taxon>Diversisporales</taxon>
        <taxon>Diversisporaceae</taxon>
        <taxon>Diversispora</taxon>
    </lineage>
</organism>
<gene>
    <name evidence="1" type="ORF">DEBURN_LOCUS3729</name>
</gene>